<accession>A0ACC2UFP1</accession>
<evidence type="ECO:0000313" key="2">
    <source>
        <dbReference type="Proteomes" id="UP001165960"/>
    </source>
</evidence>
<protein>
    <submittedName>
        <fullName evidence="1">Uncharacterized protein</fullName>
    </submittedName>
</protein>
<name>A0ACC2UFP1_9FUNG</name>
<dbReference type="EMBL" id="QTSX02000752">
    <property type="protein sequence ID" value="KAJ9085634.1"/>
    <property type="molecule type" value="Genomic_DNA"/>
</dbReference>
<gene>
    <name evidence="1" type="ORF">DSO57_1012006</name>
</gene>
<comment type="caution">
    <text evidence="1">The sequence shown here is derived from an EMBL/GenBank/DDBJ whole genome shotgun (WGS) entry which is preliminary data.</text>
</comment>
<sequence>MLYLRPEAACYKGLSLVTIYKLKDNESQLTTDAGNVFQQTETGKKTPYIPTIQCGDTILHYHCTLGHIRGCNLFKIMKHKSCVGFLSASPQSVSWVIARDQLGGVGIVRIDNSSSLESWAWEQELNPDPRSPQASGPLDQRIACPHFSGIEPPEADAKNVGPCSKTGQTKEIISPNGRPIAATNRGTEVATISFMNLKSTPVANQELSPGRGMGLRPNPMTTTLKQVNQVANSRFLTNERTPGPSAILLHFDPSTQPPWACLSQCPYKPPWKVLSLEVGCYIDQRTPHSKLIAIFE</sequence>
<organism evidence="1 2">
    <name type="scientific">Entomophthora muscae</name>
    <dbReference type="NCBI Taxonomy" id="34485"/>
    <lineage>
        <taxon>Eukaryota</taxon>
        <taxon>Fungi</taxon>
        <taxon>Fungi incertae sedis</taxon>
        <taxon>Zoopagomycota</taxon>
        <taxon>Entomophthoromycotina</taxon>
        <taxon>Entomophthoromycetes</taxon>
        <taxon>Entomophthorales</taxon>
        <taxon>Entomophthoraceae</taxon>
        <taxon>Entomophthora</taxon>
    </lineage>
</organism>
<evidence type="ECO:0000313" key="1">
    <source>
        <dbReference type="EMBL" id="KAJ9085634.1"/>
    </source>
</evidence>
<keyword evidence="2" id="KW-1185">Reference proteome</keyword>
<reference evidence="1" key="1">
    <citation type="submission" date="2022-04" db="EMBL/GenBank/DDBJ databases">
        <title>Genome of the entomopathogenic fungus Entomophthora muscae.</title>
        <authorList>
            <person name="Elya C."/>
            <person name="Lovett B.R."/>
            <person name="Lee E."/>
            <person name="Macias A.M."/>
            <person name="Hajek A.E."/>
            <person name="De Bivort B.L."/>
            <person name="Kasson M.T."/>
            <person name="De Fine Licht H.H."/>
            <person name="Stajich J.E."/>
        </authorList>
    </citation>
    <scope>NUCLEOTIDE SEQUENCE</scope>
    <source>
        <strain evidence="1">Berkeley</strain>
    </source>
</reference>
<dbReference type="Proteomes" id="UP001165960">
    <property type="component" value="Unassembled WGS sequence"/>
</dbReference>
<proteinExistence type="predicted"/>